<dbReference type="GO" id="GO:0003676">
    <property type="term" value="F:nucleic acid binding"/>
    <property type="evidence" value="ECO:0007669"/>
    <property type="project" value="InterPro"/>
</dbReference>
<dbReference type="FunFam" id="3.40.50.300:FF:000254">
    <property type="entry name" value="U5 small nuclear ribonucleoprotein helicase"/>
    <property type="match status" value="1"/>
</dbReference>
<dbReference type="Pfam" id="PF18149">
    <property type="entry name" value="Helicase_PWI"/>
    <property type="match status" value="1"/>
</dbReference>
<dbReference type="Gene3D" id="1.10.10.10">
    <property type="entry name" value="Winged helix-like DNA-binding domain superfamily/Winged helix DNA-binding domain"/>
    <property type="match status" value="2"/>
</dbReference>
<comment type="catalytic activity">
    <reaction evidence="9">
        <text>ATP + H2O = ADP + phosphate + H(+)</text>
        <dbReference type="Rhea" id="RHEA:13065"/>
        <dbReference type="ChEBI" id="CHEBI:15377"/>
        <dbReference type="ChEBI" id="CHEBI:15378"/>
        <dbReference type="ChEBI" id="CHEBI:30616"/>
        <dbReference type="ChEBI" id="CHEBI:43474"/>
        <dbReference type="ChEBI" id="CHEBI:456216"/>
        <dbReference type="EC" id="3.6.4.13"/>
    </reaction>
</comment>
<evidence type="ECO:0000256" key="9">
    <source>
        <dbReference type="ARBA" id="ARBA00047984"/>
    </source>
</evidence>
<evidence type="ECO:0000256" key="6">
    <source>
        <dbReference type="ARBA" id="ARBA00022806"/>
    </source>
</evidence>
<feature type="region of interest" description="Disordered" evidence="10">
    <location>
        <begin position="51"/>
        <end position="75"/>
    </location>
</feature>
<evidence type="ECO:0000256" key="10">
    <source>
        <dbReference type="SAM" id="MobiDB-lite"/>
    </source>
</evidence>
<keyword evidence="7" id="KW-0067">ATP-binding</keyword>
<dbReference type="Pfam" id="PF21188">
    <property type="entry name" value="BRR2_plug"/>
    <property type="match status" value="1"/>
</dbReference>
<dbReference type="SUPFAM" id="SSF81296">
    <property type="entry name" value="E set domains"/>
    <property type="match status" value="1"/>
</dbReference>
<dbReference type="Pfam" id="PF02889">
    <property type="entry name" value="Sec63"/>
    <property type="match status" value="2"/>
</dbReference>
<feature type="domain" description="Helicase ATP-binding" evidence="11">
    <location>
        <begin position="1392"/>
        <end position="1568"/>
    </location>
</feature>
<dbReference type="GO" id="GO:0005682">
    <property type="term" value="C:U5 snRNP"/>
    <property type="evidence" value="ECO:0007669"/>
    <property type="project" value="UniProtKB-ARBA"/>
</dbReference>
<evidence type="ECO:0000259" key="11">
    <source>
        <dbReference type="PROSITE" id="PS51192"/>
    </source>
</evidence>
<dbReference type="PIRSF" id="PIRSF039073">
    <property type="entry name" value="BRR2"/>
    <property type="match status" value="1"/>
</dbReference>
<evidence type="ECO:0000259" key="12">
    <source>
        <dbReference type="PROSITE" id="PS51194"/>
    </source>
</evidence>
<comment type="subcellular location">
    <subcellularLocation>
        <location evidence="1">Nucleus</location>
    </subcellularLocation>
</comment>
<dbReference type="CDD" id="cd18795">
    <property type="entry name" value="SF2_C_Ski2"/>
    <property type="match status" value="1"/>
</dbReference>
<reference evidence="13" key="2">
    <citation type="submission" date="2023-05" db="EMBL/GenBank/DDBJ databases">
        <authorList>
            <consortium name="Lawrence Berkeley National Laboratory"/>
            <person name="Steindorff A."/>
            <person name="Hensen N."/>
            <person name="Bonometti L."/>
            <person name="Westerberg I."/>
            <person name="Brannstrom I.O."/>
            <person name="Guillou S."/>
            <person name="Cros-Aarteil S."/>
            <person name="Calhoun S."/>
            <person name="Haridas S."/>
            <person name="Kuo A."/>
            <person name="Mondo S."/>
            <person name="Pangilinan J."/>
            <person name="Riley R."/>
            <person name="Labutti K."/>
            <person name="Andreopoulos B."/>
            <person name="Lipzen A."/>
            <person name="Chen C."/>
            <person name="Yanf M."/>
            <person name="Daum C."/>
            <person name="Ng V."/>
            <person name="Clum A."/>
            <person name="Ohm R."/>
            <person name="Martin F."/>
            <person name="Silar P."/>
            <person name="Natvig D."/>
            <person name="Lalanne C."/>
            <person name="Gautier V."/>
            <person name="Ament-Velasquez S.L."/>
            <person name="Kruys A."/>
            <person name="Hutchinson M.I."/>
            <person name="Powell A.J."/>
            <person name="Barry K."/>
            <person name="Miller A.N."/>
            <person name="Grigoriev I.V."/>
            <person name="Debuchy R."/>
            <person name="Gladieux P."/>
            <person name="Thoren M.H."/>
            <person name="Johannesson H."/>
        </authorList>
    </citation>
    <scope>NUCLEOTIDE SEQUENCE</scope>
    <source>
        <strain evidence="13">CBS 538.74</strain>
    </source>
</reference>
<dbReference type="FunFam" id="1.10.150.20:FF:000013">
    <property type="entry name" value="U5 small nuclear ribonucleoprotein kDa helicase"/>
    <property type="match status" value="1"/>
</dbReference>
<dbReference type="SUPFAM" id="SSF158702">
    <property type="entry name" value="Sec63 N-terminal domain-like"/>
    <property type="match status" value="2"/>
</dbReference>
<dbReference type="CDD" id="cd18019">
    <property type="entry name" value="DEXHc_Brr2_1"/>
    <property type="match status" value="1"/>
</dbReference>
<evidence type="ECO:0000256" key="4">
    <source>
        <dbReference type="ARBA" id="ARBA00022741"/>
    </source>
</evidence>
<dbReference type="GO" id="GO:0000712">
    <property type="term" value="P:resolution of meiotic recombination intermediates"/>
    <property type="evidence" value="ECO:0007669"/>
    <property type="project" value="TreeGrafter"/>
</dbReference>
<dbReference type="CDD" id="cd18021">
    <property type="entry name" value="DEXHc_Brr2_2"/>
    <property type="match status" value="1"/>
</dbReference>
<evidence type="ECO:0000256" key="5">
    <source>
        <dbReference type="ARBA" id="ARBA00022801"/>
    </source>
</evidence>
<dbReference type="GO" id="GO:0005524">
    <property type="term" value="F:ATP binding"/>
    <property type="evidence" value="ECO:0007669"/>
    <property type="project" value="UniProtKB-KW"/>
</dbReference>
<feature type="region of interest" description="Disordered" evidence="10">
    <location>
        <begin position="240"/>
        <end position="278"/>
    </location>
</feature>
<dbReference type="FunFam" id="1.10.10.10:FF:000024">
    <property type="entry name" value="U5 small nuclear ribonucleoprotein helicase"/>
    <property type="match status" value="1"/>
</dbReference>
<dbReference type="FunFam" id="1.10.10.10:FF:000012">
    <property type="entry name" value="U5 small nuclear ribonucleoprotein helicase"/>
    <property type="match status" value="1"/>
</dbReference>
<dbReference type="FunFam" id="1.10.150.20:FF:000004">
    <property type="entry name" value="U5 small nuclear ribonucleoprotein helicase"/>
    <property type="match status" value="1"/>
</dbReference>
<dbReference type="InterPro" id="IPR011545">
    <property type="entry name" value="DEAD/DEAH_box_helicase_dom"/>
</dbReference>
<reference evidence="13" key="1">
    <citation type="journal article" date="2023" name="Mol. Phylogenet. Evol.">
        <title>Genome-scale phylogeny and comparative genomics of the fungal order Sordariales.</title>
        <authorList>
            <person name="Hensen N."/>
            <person name="Bonometti L."/>
            <person name="Westerberg I."/>
            <person name="Brannstrom I.O."/>
            <person name="Guillou S."/>
            <person name="Cros-Aarteil S."/>
            <person name="Calhoun S."/>
            <person name="Haridas S."/>
            <person name="Kuo A."/>
            <person name="Mondo S."/>
            <person name="Pangilinan J."/>
            <person name="Riley R."/>
            <person name="LaButti K."/>
            <person name="Andreopoulos B."/>
            <person name="Lipzen A."/>
            <person name="Chen C."/>
            <person name="Yan M."/>
            <person name="Daum C."/>
            <person name="Ng V."/>
            <person name="Clum A."/>
            <person name="Steindorff A."/>
            <person name="Ohm R.A."/>
            <person name="Martin F."/>
            <person name="Silar P."/>
            <person name="Natvig D.O."/>
            <person name="Lalanne C."/>
            <person name="Gautier V."/>
            <person name="Ament-Velasquez S.L."/>
            <person name="Kruys A."/>
            <person name="Hutchinson M.I."/>
            <person name="Powell A.J."/>
            <person name="Barry K."/>
            <person name="Miller A.N."/>
            <person name="Grigoriev I.V."/>
            <person name="Debuchy R."/>
            <person name="Gladieux P."/>
            <person name="Hiltunen Thoren M."/>
            <person name="Johannesson H."/>
        </authorList>
    </citation>
    <scope>NUCLEOTIDE SEQUENCE</scope>
    <source>
        <strain evidence="13">CBS 538.74</strain>
    </source>
</reference>
<dbReference type="InterPro" id="IPR048863">
    <property type="entry name" value="BRR2_plug"/>
</dbReference>
<dbReference type="InterPro" id="IPR003593">
    <property type="entry name" value="AAA+_ATPase"/>
</dbReference>
<dbReference type="PANTHER" id="PTHR47961:SF4">
    <property type="entry name" value="ACTIVATING SIGNAL COINTEGRATOR 1 COMPLEX SUBUNIT 3"/>
    <property type="match status" value="1"/>
</dbReference>
<keyword evidence="8" id="KW-0539">Nucleus</keyword>
<dbReference type="Gene3D" id="1.10.150.20">
    <property type="entry name" value="5' to 3' exonuclease, C-terminal subdomain"/>
    <property type="match status" value="2"/>
</dbReference>
<dbReference type="InterPro" id="IPR004179">
    <property type="entry name" value="Sec63-dom"/>
</dbReference>
<dbReference type="FunFam" id="3.40.50.300:FF:000368">
    <property type="entry name" value="U5 small nuclear ribonucleoprotein 200 kDa helicase"/>
    <property type="match status" value="1"/>
</dbReference>
<dbReference type="Gene3D" id="2.60.40.150">
    <property type="entry name" value="C2 domain"/>
    <property type="match status" value="2"/>
</dbReference>
<accession>A0AAN6VXV3</accession>
<evidence type="ECO:0000256" key="2">
    <source>
        <dbReference type="ARBA" id="ARBA00012552"/>
    </source>
</evidence>
<feature type="compositionally biased region" description="Acidic residues" evidence="10">
    <location>
        <begin position="242"/>
        <end position="266"/>
    </location>
</feature>
<dbReference type="PROSITE" id="PS51194">
    <property type="entry name" value="HELICASE_CTER"/>
    <property type="match status" value="1"/>
</dbReference>
<keyword evidence="5" id="KW-0378">Hydrolase</keyword>
<evidence type="ECO:0000313" key="13">
    <source>
        <dbReference type="EMBL" id="KAK4158131.1"/>
    </source>
</evidence>
<dbReference type="PROSITE" id="PS51192">
    <property type="entry name" value="HELICASE_ATP_BIND_1"/>
    <property type="match status" value="2"/>
</dbReference>
<dbReference type="EMBL" id="MU856841">
    <property type="protein sequence ID" value="KAK4158131.1"/>
    <property type="molecule type" value="Genomic_DNA"/>
</dbReference>
<dbReference type="EC" id="3.6.4.13" evidence="2"/>
<dbReference type="InterPro" id="IPR027417">
    <property type="entry name" value="P-loop_NTPase"/>
</dbReference>
<feature type="domain" description="Helicase ATP-binding" evidence="11">
    <location>
        <begin position="542"/>
        <end position="725"/>
    </location>
</feature>
<dbReference type="InterPro" id="IPR041094">
    <property type="entry name" value="Brr2_helicase_PWI"/>
</dbReference>
<keyword evidence="4" id="KW-0547">Nucleotide-binding</keyword>
<feature type="compositionally biased region" description="Acidic residues" evidence="10">
    <location>
        <begin position="196"/>
        <end position="215"/>
    </location>
</feature>
<dbReference type="FunFam" id="2.60.40.150:FF:000133">
    <property type="entry name" value="Pre-mRNA splicing helicase, putative"/>
    <property type="match status" value="1"/>
</dbReference>
<keyword evidence="6" id="KW-0347">Helicase</keyword>
<dbReference type="SMART" id="SM00490">
    <property type="entry name" value="HELICc"/>
    <property type="match status" value="2"/>
</dbReference>
<dbReference type="Pfam" id="PF00270">
    <property type="entry name" value="DEAD"/>
    <property type="match status" value="2"/>
</dbReference>
<dbReference type="SMART" id="SM00382">
    <property type="entry name" value="AAA"/>
    <property type="match status" value="2"/>
</dbReference>
<dbReference type="FunFam" id="1.10.3380.10:FF:000005">
    <property type="entry name" value="Pre-mRNA splicing helicase, putative"/>
    <property type="match status" value="1"/>
</dbReference>
<dbReference type="Gene3D" id="1.10.3380.10">
    <property type="entry name" value="Sec63 N-terminal domain-like domain"/>
    <property type="match status" value="2"/>
</dbReference>
<dbReference type="InterPro" id="IPR036390">
    <property type="entry name" value="WH_DNA-bd_sf"/>
</dbReference>
<gene>
    <name evidence="13" type="ORF">C8A00DRAFT_28843</name>
</gene>
<keyword evidence="3" id="KW-0677">Repeat</keyword>
<dbReference type="InterPro" id="IPR035892">
    <property type="entry name" value="C2_domain_sf"/>
</dbReference>
<protein>
    <recommendedName>
        <fullName evidence="2">RNA helicase</fullName>
        <ecNumber evidence="2">3.6.4.13</ecNumber>
    </recommendedName>
</protein>
<dbReference type="PANTHER" id="PTHR47961">
    <property type="entry name" value="DNA POLYMERASE THETA, PUTATIVE (AFU_ORTHOLOGUE AFUA_1G05260)-RELATED"/>
    <property type="match status" value="1"/>
</dbReference>
<dbReference type="InterPro" id="IPR014001">
    <property type="entry name" value="Helicase_ATP-bd"/>
</dbReference>
<organism evidence="13 14">
    <name type="scientific">Chaetomidium leptoderma</name>
    <dbReference type="NCBI Taxonomy" id="669021"/>
    <lineage>
        <taxon>Eukaryota</taxon>
        <taxon>Fungi</taxon>
        <taxon>Dikarya</taxon>
        <taxon>Ascomycota</taxon>
        <taxon>Pezizomycotina</taxon>
        <taxon>Sordariomycetes</taxon>
        <taxon>Sordariomycetidae</taxon>
        <taxon>Sordariales</taxon>
        <taxon>Chaetomiaceae</taxon>
        <taxon>Chaetomidium</taxon>
    </lineage>
</organism>
<comment type="caution">
    <text evidence="13">The sequence shown here is derived from an EMBL/GenBank/DDBJ whole genome shotgun (WGS) entry which is preliminary data.</text>
</comment>
<evidence type="ECO:0000256" key="3">
    <source>
        <dbReference type="ARBA" id="ARBA00022737"/>
    </source>
</evidence>
<dbReference type="SUPFAM" id="SSF52540">
    <property type="entry name" value="P-loop containing nucleoside triphosphate hydrolases"/>
    <property type="match status" value="4"/>
</dbReference>
<dbReference type="InterPro" id="IPR057842">
    <property type="entry name" value="WH_MER3"/>
</dbReference>
<dbReference type="Gene3D" id="3.40.50.300">
    <property type="entry name" value="P-loop containing nucleotide triphosphate hydrolases"/>
    <property type="match status" value="4"/>
</dbReference>
<dbReference type="SMART" id="SM00973">
    <property type="entry name" value="Sec63"/>
    <property type="match status" value="2"/>
</dbReference>
<dbReference type="GO" id="GO:0003678">
    <property type="term" value="F:DNA helicase activity"/>
    <property type="evidence" value="ECO:0007669"/>
    <property type="project" value="TreeGrafter"/>
</dbReference>
<dbReference type="FunFam" id="3.40.50.300:FF:000062">
    <property type="entry name" value="U5 small nuclear ribonucleoprotein helicase"/>
    <property type="match status" value="1"/>
</dbReference>
<dbReference type="SMART" id="SM00487">
    <property type="entry name" value="DEXDc"/>
    <property type="match status" value="2"/>
</dbReference>
<feature type="domain" description="Helicase C-terminal" evidence="12">
    <location>
        <begin position="760"/>
        <end position="972"/>
    </location>
</feature>
<keyword evidence="14" id="KW-1185">Reference proteome</keyword>
<sequence length="2213" mass="250646">MSDYQRDVSQYKYSAMSNLVLQADRRFVTRRTDEATGDPESLAGRLSIKEMGGRVARGSAPKTKKTSAMPDVERGSLREGADLLQHMKQQKSKAEARGGGILSGADALIEGIQYRPRTQPTRDAFNLILTIVAEHLGDVPHEVVRSAADATLEYLKDDDLKDFDKKKEVDDILGVSMSPKQFNELVNLGKKITDYEAQDEDEDMEDVQGAGEDEIDGRQGVAVNFENEEDDDGMVDVVRDESSEDEEVDDEDDGPGLQEAAEDGEAGQDGGEKEAGLGDGEALVIDAVPKEKAKAQEKNYVSARDIDAYWLQRQIGRLYPDAHIQHDKTLQALKILSGEPDEPGGEEKQLRDIENDLMELFDYEHHEIVQKLIENREKVVWLTRLAKAEEPGERETIEREMASEGLRWILDELHGTLKDDQKKSKMEIKMDIDKGAFEDGKPQEPERPEGQLVGGLQPKKLINLENLVFDQGNHLMTNPRVTLPDGTTKRTFKGYEEVHVPPPKKRNDPSDHDIPVSDMPEWAQPPFSTTKSLNKIQSKCYPTAFQDDGNMLICAPTGSGKTNVAMLTMLREIGKNRNARGDIDLDAFKIVYIAPLKALVQEQVGNFGKRLAPYGIKVSELTGDRQLTKQQISETQVIVTTPEKWDVITRKATDISYTNLVRLIIIDEIHLLHDDRGPVLESIVSRTIRRTEQTGEPVRIVGLSATLPNYRDVASFLRVDFDKGMFHFDSSFRPCPLRQEFIGVTDKKAIKQLKTMNDITYQKVLEHVGKNHNQMLVFVHSRKETAKTAKYIRDKALEMETIDQILKHDAGTREVLSEAANSVNNTDLKDILPYGFGIHHAGMSREDRTDVEELFASGHIQVLVCTATLAWGVNLPAHTVIIKGTQVYSPEKGSWVELSPQDVLQMLGRAGRPQYDTYGEGIIITTQGEIPYYLSLLNQQLPIESQLASKLVDNLNAEVVLGNIRSRDEGVEWLGYTYLFVRMLRSPGLYSVGAEYEDDEALEQKRVDLIHSAATVLKKSSLVKYDEKTGKMQSTELGRIASHYYITHVSMDTYNKLIQPSMNDVELFRVFAQSGEFKYIPVRQEEKLELAKILARVPIPVKESIEEPTAKINVLLQAYISRLKLDGLALMADMVYVTQSAGRILRAIFEITLKKGWASVAKLALNLCKMAEKRMWPTMSPLRQFPNCRAEIVRKAERIEVPFSSYFDLDPPRMGELLGLPKAGKTVCDLVAKFPRVEIHANVQPMTRSMLRVELTITPNFEWDADVHGLSESFWIIVEDCDGEDILFHDQFILRKDYAEVESNEHVVEFTVPISEPMPPNYFISVVSDRWMHSETRMAVSFQKLILPERFPPHTELLDLQPLPVSALKAKDYAALYPDWKQFNKVQTQTFNSLYNTDNNVLVAAPTGSGKTVCAEFALLHHWAQQDSGRAVYIAPFQELVDLRFQDWQKRFSNLRGGKDIVKLTGETTSDLKLLEQGDLILATPLQWDVLSRQWKRRKNVQAVELFIADEVHMLGGQMGYIYEIIVSRMHYIRTQTELPMRIVGLSVSLSNARDVGEWIDAKKHDIYNFSPHVRPVPLELHIQSFTIPHFPSLMLAMAKPTYLAVTQMSANQPALIFVPSRKQTRATARDILTACLADDDEDRFLHVEVDQIRKLLERVQEEALAEALSHGVGYYHEALSQSDRRIVKHLYNNGAIQVLIASRDVCWELDSTAHLVIVMGTQYFEGREHRYVDYPLSEVLQMFGKAAQPSKDGRSRGVLMLPAVKREYYKKFLNEALPVESHLHHFLTDAFVTEISTKMIESGEDAINWATFTYFYRRLLANPSYYSLTDPTHEGLSQYLSDMVEATLKELSDSKIIDMDEDDGTVAPQNAAMIAAYYNISYITMHTFLMSLSQKTKLKSILEIVTAATEFEAIQIRRHEEVILRRIYDNVPVKMAEAPVYDSPHFKAFVLVQAHFSRMNLPIDLAKDQEIILTKLLSLLSAVVDILSSEGYLNAMNAMEMSQMVVQAMWDRDSPLKQIPNFGPEVVKVANKYDIKDIFDFMEKMNPEENADYGSLVKDLGLSQAQLAQAANFTNTKYPDISLEFEVEDKDAIRAGEPAYLKIRIEREVEEDDEFDPTVHAPFYPGKKTENWWLVVGEESSKTLLAIKRVTVGRELNLRLEFTVPTPGRHDLKLFLMSDSYVGVDQEPAFSVMVEEGMDVDESEEDDDEEEE</sequence>
<evidence type="ECO:0000256" key="8">
    <source>
        <dbReference type="ARBA" id="ARBA00023242"/>
    </source>
</evidence>
<evidence type="ECO:0000313" key="14">
    <source>
        <dbReference type="Proteomes" id="UP001302745"/>
    </source>
</evidence>
<dbReference type="FunFam" id="2.60.40.150:FF:000004">
    <property type="entry name" value="RNA helicase, activating signal cointegrator 1"/>
    <property type="match status" value="1"/>
</dbReference>
<dbReference type="Pfam" id="PF23445">
    <property type="entry name" value="WHD_SNRNP200"/>
    <property type="match status" value="2"/>
</dbReference>
<dbReference type="InterPro" id="IPR001650">
    <property type="entry name" value="Helicase_C-like"/>
</dbReference>
<feature type="region of interest" description="Disordered" evidence="10">
    <location>
        <begin position="196"/>
        <end position="219"/>
    </location>
</feature>
<dbReference type="Proteomes" id="UP001302745">
    <property type="component" value="Unassembled WGS sequence"/>
</dbReference>
<dbReference type="GO" id="GO:0016787">
    <property type="term" value="F:hydrolase activity"/>
    <property type="evidence" value="ECO:0007669"/>
    <property type="project" value="UniProtKB-KW"/>
</dbReference>
<name>A0AAN6VXV3_9PEZI</name>
<dbReference type="GO" id="GO:0000393">
    <property type="term" value="P:spliceosomal conformational changes to generate catalytic conformation"/>
    <property type="evidence" value="ECO:0007669"/>
    <property type="project" value="UniProtKB-ARBA"/>
</dbReference>
<dbReference type="FunFam" id="1.10.3380.10:FF:000001">
    <property type="entry name" value="U5 small nuclear ribonucleoprotein helicase"/>
    <property type="match status" value="1"/>
</dbReference>
<dbReference type="Pfam" id="PF00271">
    <property type="entry name" value="Helicase_C"/>
    <property type="match status" value="1"/>
</dbReference>
<dbReference type="InterPro" id="IPR050474">
    <property type="entry name" value="Hel308_SKI2-like"/>
</dbReference>
<dbReference type="InterPro" id="IPR014756">
    <property type="entry name" value="Ig_E-set"/>
</dbReference>
<dbReference type="InterPro" id="IPR036388">
    <property type="entry name" value="WH-like_DNA-bd_sf"/>
</dbReference>
<evidence type="ECO:0000256" key="1">
    <source>
        <dbReference type="ARBA" id="ARBA00004123"/>
    </source>
</evidence>
<dbReference type="FunFam" id="3.40.50.300:FF:000102">
    <property type="entry name" value="RNA helicase, activating signal cointegrator 1"/>
    <property type="match status" value="1"/>
</dbReference>
<proteinExistence type="predicted"/>
<dbReference type="SUPFAM" id="SSF46785">
    <property type="entry name" value="Winged helix' DNA-binding domain"/>
    <property type="match status" value="1"/>
</dbReference>
<dbReference type="GO" id="GO:0003724">
    <property type="term" value="F:RNA helicase activity"/>
    <property type="evidence" value="ECO:0007669"/>
    <property type="project" value="UniProtKB-EC"/>
</dbReference>
<evidence type="ECO:0000256" key="7">
    <source>
        <dbReference type="ARBA" id="ARBA00022840"/>
    </source>
</evidence>